<dbReference type="KEGG" id="hro:HELRODRAFT_175971"/>
<reference evidence="3" key="1">
    <citation type="submission" date="2012-12" db="EMBL/GenBank/DDBJ databases">
        <authorList>
            <person name="Hellsten U."/>
            <person name="Grimwood J."/>
            <person name="Chapman J.A."/>
            <person name="Shapiro H."/>
            <person name="Aerts A."/>
            <person name="Otillar R.P."/>
            <person name="Terry A.Y."/>
            <person name="Boore J.L."/>
            <person name="Simakov O."/>
            <person name="Marletaz F."/>
            <person name="Cho S.-J."/>
            <person name="Edsinger-Gonzales E."/>
            <person name="Havlak P."/>
            <person name="Kuo D.-H."/>
            <person name="Larsson T."/>
            <person name="Lv J."/>
            <person name="Arendt D."/>
            <person name="Savage R."/>
            <person name="Osoegawa K."/>
            <person name="de Jong P."/>
            <person name="Lindberg D.R."/>
            <person name="Seaver E.C."/>
            <person name="Weisblat D.A."/>
            <person name="Putnam N.H."/>
            <person name="Grigoriev I.V."/>
            <person name="Rokhsar D.S."/>
        </authorList>
    </citation>
    <scope>NUCLEOTIDE SEQUENCE</scope>
</reference>
<dbReference type="InParanoid" id="T1F9Z4"/>
<reference evidence="2" key="3">
    <citation type="submission" date="2015-06" db="UniProtKB">
        <authorList>
            <consortium name="EnsemblMetazoa"/>
        </authorList>
    </citation>
    <scope>IDENTIFICATION</scope>
</reference>
<dbReference type="CTD" id="20205643"/>
<sequence length="201" mass="22971">MALNLKCTVAMSHLESGQIQVFKHFMHSKHFAHMVSKVSNYYSTSQNHSPSHPHIKYALRSGGSGGFNIDNKTAHNGRPFFVIKRLIGSSDQKYHKSWAPVAEVNYFDKTASCDEDVNKEKGIDDVFLSDYNPFVNRRNMEIYKCKKFKKGLHSGAIELKGFQSDDGDHQCSHRSTLQAQLTLKIKMTTIRNYSLEKIRNK</sequence>
<keyword evidence="3" id="KW-1185">Reference proteome</keyword>
<gene>
    <name evidence="2" type="primary">20205643</name>
    <name evidence="1" type="ORF">HELRODRAFT_175971</name>
</gene>
<dbReference type="AlphaFoldDB" id="T1F9Z4"/>
<dbReference type="EMBL" id="KB096983">
    <property type="protein sequence ID" value="ESO00150.1"/>
    <property type="molecule type" value="Genomic_DNA"/>
</dbReference>
<dbReference type="GeneID" id="20205643"/>
<dbReference type="Proteomes" id="UP000015101">
    <property type="component" value="Unassembled WGS sequence"/>
</dbReference>
<proteinExistence type="predicted"/>
<evidence type="ECO:0000313" key="1">
    <source>
        <dbReference type="EMBL" id="ESO00150.1"/>
    </source>
</evidence>
<name>T1F9Z4_HELRO</name>
<evidence type="ECO:0000313" key="3">
    <source>
        <dbReference type="Proteomes" id="UP000015101"/>
    </source>
</evidence>
<dbReference type="RefSeq" id="XP_009021584.1">
    <property type="nucleotide sequence ID" value="XM_009023336.1"/>
</dbReference>
<accession>T1F9Z4</accession>
<organism evidence="2 3">
    <name type="scientific">Helobdella robusta</name>
    <name type="common">Californian leech</name>
    <dbReference type="NCBI Taxonomy" id="6412"/>
    <lineage>
        <taxon>Eukaryota</taxon>
        <taxon>Metazoa</taxon>
        <taxon>Spiralia</taxon>
        <taxon>Lophotrochozoa</taxon>
        <taxon>Annelida</taxon>
        <taxon>Clitellata</taxon>
        <taxon>Hirudinea</taxon>
        <taxon>Rhynchobdellida</taxon>
        <taxon>Glossiphoniidae</taxon>
        <taxon>Helobdella</taxon>
    </lineage>
</organism>
<evidence type="ECO:0000313" key="2">
    <source>
        <dbReference type="EnsemblMetazoa" id="HelroP175971"/>
    </source>
</evidence>
<reference evidence="1 3" key="2">
    <citation type="journal article" date="2013" name="Nature">
        <title>Insights into bilaterian evolution from three spiralian genomes.</title>
        <authorList>
            <person name="Simakov O."/>
            <person name="Marletaz F."/>
            <person name="Cho S.J."/>
            <person name="Edsinger-Gonzales E."/>
            <person name="Havlak P."/>
            <person name="Hellsten U."/>
            <person name="Kuo D.H."/>
            <person name="Larsson T."/>
            <person name="Lv J."/>
            <person name="Arendt D."/>
            <person name="Savage R."/>
            <person name="Osoegawa K."/>
            <person name="de Jong P."/>
            <person name="Grimwood J."/>
            <person name="Chapman J.A."/>
            <person name="Shapiro H."/>
            <person name="Aerts A."/>
            <person name="Otillar R.P."/>
            <person name="Terry A.Y."/>
            <person name="Boore J.L."/>
            <person name="Grigoriev I.V."/>
            <person name="Lindberg D.R."/>
            <person name="Seaver E.C."/>
            <person name="Weisblat D.A."/>
            <person name="Putnam N.H."/>
            <person name="Rokhsar D.S."/>
        </authorList>
    </citation>
    <scope>NUCLEOTIDE SEQUENCE</scope>
</reference>
<dbReference type="HOGENOM" id="CLU_1361761_0_0_1"/>
<dbReference type="EMBL" id="AMQM01005498">
    <property type="status" value="NOT_ANNOTATED_CDS"/>
    <property type="molecule type" value="Genomic_DNA"/>
</dbReference>
<protein>
    <submittedName>
        <fullName evidence="1 2">Uncharacterized protein</fullName>
    </submittedName>
</protein>
<dbReference type="EnsemblMetazoa" id="HelroT175971">
    <property type="protein sequence ID" value="HelroP175971"/>
    <property type="gene ID" value="HelroG175971"/>
</dbReference>